<evidence type="ECO:0000256" key="1">
    <source>
        <dbReference type="SAM" id="MobiDB-lite"/>
    </source>
</evidence>
<reference evidence="2" key="1">
    <citation type="journal article" date="2021" name="J Fungi (Basel)">
        <title>Virulence traits and population genomics of the black yeast Aureobasidium melanogenum.</title>
        <authorList>
            <person name="Cernosa A."/>
            <person name="Sun X."/>
            <person name="Gostincar C."/>
            <person name="Fang C."/>
            <person name="Gunde-Cimerman N."/>
            <person name="Song Z."/>
        </authorList>
    </citation>
    <scope>NUCLEOTIDE SEQUENCE</scope>
    <source>
        <strain evidence="2">EXF-8016</strain>
    </source>
</reference>
<gene>
    <name evidence="2" type="ORF">KCV03_g8770</name>
</gene>
<feature type="region of interest" description="Disordered" evidence="1">
    <location>
        <begin position="110"/>
        <end position="151"/>
    </location>
</feature>
<sequence length="338" mass="35897">MVSDSKMRHGAVGAVNDSPSAINVARPVRAGRRLSSALSHQSFDSTESVADALAHLFPAAQAHTSRPVPENVGMEHSDNEAEPSAYPVTPTTTPVAPAFSPLTPLRVNSEVGAGAETGSVRGKNTLERSPTRKSKKRKASPHIPVTPPPRRLRLRSHQITATSEATWKPAPKILKAPKSASTAKGKKFTAPAVESTAQSSSSSGDSATVPKTANGSKTTNPLIALARNIEDPNVFINAVNGSDSITLDTDESLPANATDNMSATERVKHNLSVIGHQLLRRQRVLIHDYDTFDVQTYNPGVQVDAGTVALRQFVGILREGLSDMESILADLEDSKDAV</sequence>
<feature type="compositionally biased region" description="Basic residues" evidence="1">
    <location>
        <begin position="131"/>
        <end position="140"/>
    </location>
</feature>
<proteinExistence type="predicted"/>
<accession>A0A9P8GBP8</accession>
<feature type="compositionally biased region" description="Low complexity" evidence="1">
    <location>
        <begin position="195"/>
        <end position="206"/>
    </location>
</feature>
<feature type="region of interest" description="Disordered" evidence="1">
    <location>
        <begin position="63"/>
        <end position="87"/>
    </location>
</feature>
<protein>
    <submittedName>
        <fullName evidence="2">Uncharacterized protein</fullName>
    </submittedName>
</protein>
<dbReference type="OrthoDB" id="3910535at2759"/>
<feature type="non-terminal residue" evidence="2">
    <location>
        <position position="338"/>
    </location>
</feature>
<comment type="caution">
    <text evidence="2">The sequence shown here is derived from an EMBL/GenBank/DDBJ whole genome shotgun (WGS) entry which is preliminary data.</text>
</comment>
<feature type="compositionally biased region" description="Polar residues" evidence="1">
    <location>
        <begin position="209"/>
        <end position="218"/>
    </location>
</feature>
<evidence type="ECO:0000313" key="3">
    <source>
        <dbReference type="Proteomes" id="UP000767238"/>
    </source>
</evidence>
<dbReference type="EMBL" id="JAHFYH010000092">
    <property type="protein sequence ID" value="KAH0213697.1"/>
    <property type="molecule type" value="Genomic_DNA"/>
</dbReference>
<reference evidence="2" key="2">
    <citation type="submission" date="2021-08" db="EMBL/GenBank/DDBJ databases">
        <authorList>
            <person name="Gostincar C."/>
            <person name="Sun X."/>
            <person name="Song Z."/>
            <person name="Gunde-Cimerman N."/>
        </authorList>
    </citation>
    <scope>NUCLEOTIDE SEQUENCE</scope>
    <source>
        <strain evidence="2">EXF-8016</strain>
    </source>
</reference>
<feature type="region of interest" description="Disordered" evidence="1">
    <location>
        <begin position="175"/>
        <end position="218"/>
    </location>
</feature>
<organism evidence="2 3">
    <name type="scientific">Aureobasidium melanogenum</name>
    <name type="common">Aureobasidium pullulans var. melanogenum</name>
    <dbReference type="NCBI Taxonomy" id="46634"/>
    <lineage>
        <taxon>Eukaryota</taxon>
        <taxon>Fungi</taxon>
        <taxon>Dikarya</taxon>
        <taxon>Ascomycota</taxon>
        <taxon>Pezizomycotina</taxon>
        <taxon>Dothideomycetes</taxon>
        <taxon>Dothideomycetidae</taxon>
        <taxon>Dothideales</taxon>
        <taxon>Saccotheciaceae</taxon>
        <taxon>Aureobasidium</taxon>
    </lineage>
</organism>
<dbReference type="Proteomes" id="UP000767238">
    <property type="component" value="Unassembled WGS sequence"/>
</dbReference>
<evidence type="ECO:0000313" key="2">
    <source>
        <dbReference type="EMBL" id="KAH0213697.1"/>
    </source>
</evidence>
<name>A0A9P8GBP8_AURME</name>
<dbReference type="AlphaFoldDB" id="A0A9P8GBP8"/>